<dbReference type="EMBL" id="LS483452">
    <property type="protein sequence ID" value="SQH75441.1"/>
    <property type="molecule type" value="Genomic_DNA"/>
</dbReference>
<accession>A0A330LZW4</accession>
<proteinExistence type="predicted"/>
<dbReference type="KEGG" id="sbk:SHEWBE_1475"/>
<dbReference type="Gene3D" id="3.90.960.10">
    <property type="entry name" value="YbaK/aminoacyl-tRNA synthetase-associated domain"/>
    <property type="match status" value="1"/>
</dbReference>
<organism evidence="2 3">
    <name type="scientific">Shewanella benthica</name>
    <dbReference type="NCBI Taxonomy" id="43661"/>
    <lineage>
        <taxon>Bacteria</taxon>
        <taxon>Pseudomonadati</taxon>
        <taxon>Pseudomonadota</taxon>
        <taxon>Gammaproteobacteria</taxon>
        <taxon>Alteromonadales</taxon>
        <taxon>Shewanellaceae</taxon>
        <taxon>Shewanella</taxon>
    </lineage>
</organism>
<protein>
    <recommendedName>
        <fullName evidence="1">YbaK/aminoacyl-tRNA synthetase-associated domain-containing protein</fullName>
    </recommendedName>
</protein>
<evidence type="ECO:0000313" key="2">
    <source>
        <dbReference type="EMBL" id="SQH75441.1"/>
    </source>
</evidence>
<reference evidence="3" key="1">
    <citation type="submission" date="2018-06" db="EMBL/GenBank/DDBJ databases">
        <authorList>
            <person name="Cea G.-C."/>
            <person name="William W."/>
        </authorList>
    </citation>
    <scope>NUCLEOTIDE SEQUENCE [LARGE SCALE GENOMIC DNA]</scope>
    <source>
        <strain evidence="3">DB21MT-2</strain>
    </source>
</reference>
<sequence>MAIAITLSEYLLKNNVKYELVKHKHTAASLDSSTSAHIPSSHMSKPVVLVNKSGEHIMAIVSAGNRLSLPRLNDITGQEYSLVSEQKLGELFPDCDRGAIPAMGEAYQMKMLVDDSLLATEHVYIEAGDHDHLIKVPHKQYVNMLDKTPHGDISGKRIGISRSARRYQRDWRL</sequence>
<dbReference type="GO" id="GO:0002161">
    <property type="term" value="F:aminoacyl-tRNA deacylase activity"/>
    <property type="evidence" value="ECO:0007669"/>
    <property type="project" value="InterPro"/>
</dbReference>
<dbReference type="Proteomes" id="UP000250123">
    <property type="component" value="Chromosome SHEWBE"/>
</dbReference>
<gene>
    <name evidence="2" type="ORF">SHEWBE_1475</name>
</gene>
<evidence type="ECO:0000313" key="3">
    <source>
        <dbReference type="Proteomes" id="UP000250123"/>
    </source>
</evidence>
<dbReference type="InterPro" id="IPR007214">
    <property type="entry name" value="YbaK/aa-tRNA-synth-assoc-dom"/>
</dbReference>
<dbReference type="AlphaFoldDB" id="A0A330LZW4"/>
<dbReference type="Pfam" id="PF04073">
    <property type="entry name" value="tRNA_edit"/>
    <property type="match status" value="1"/>
</dbReference>
<dbReference type="CDD" id="cd04332">
    <property type="entry name" value="YbaK_like"/>
    <property type="match status" value="1"/>
</dbReference>
<dbReference type="InterPro" id="IPR036754">
    <property type="entry name" value="YbaK/aa-tRNA-synt-asso_dom_sf"/>
</dbReference>
<dbReference type="OrthoDB" id="9786549at2"/>
<evidence type="ECO:0000259" key="1">
    <source>
        <dbReference type="Pfam" id="PF04073"/>
    </source>
</evidence>
<dbReference type="SUPFAM" id="SSF55826">
    <property type="entry name" value="YbaK/ProRS associated domain"/>
    <property type="match status" value="1"/>
</dbReference>
<feature type="domain" description="YbaK/aminoacyl-tRNA synthetase-associated" evidence="1">
    <location>
        <begin position="23"/>
        <end position="141"/>
    </location>
</feature>
<name>A0A330LZW4_9GAMM</name>